<name>A0A316FZR6_9RHOB</name>
<dbReference type="InterPro" id="IPR000873">
    <property type="entry name" value="AMP-dep_synth/lig_dom"/>
</dbReference>
<dbReference type="GO" id="GO:0006631">
    <property type="term" value="P:fatty acid metabolic process"/>
    <property type="evidence" value="ECO:0007669"/>
    <property type="project" value="TreeGrafter"/>
</dbReference>
<comment type="caution">
    <text evidence="5">The sequence shown here is derived from an EMBL/GenBank/DDBJ whole genome shotgun (WGS) entry which is preliminary data.</text>
</comment>
<keyword evidence="6" id="KW-1185">Reference proteome</keyword>
<dbReference type="PANTHER" id="PTHR43201">
    <property type="entry name" value="ACYL-COA SYNTHETASE"/>
    <property type="match status" value="1"/>
</dbReference>
<gene>
    <name evidence="5" type="ORF">C8D95_11226</name>
</gene>
<accession>A0A316FZR6</accession>
<evidence type="ECO:0000256" key="1">
    <source>
        <dbReference type="ARBA" id="ARBA00006432"/>
    </source>
</evidence>
<evidence type="ECO:0000259" key="3">
    <source>
        <dbReference type="Pfam" id="PF00501"/>
    </source>
</evidence>
<dbReference type="Pfam" id="PF13193">
    <property type="entry name" value="AMP-binding_C"/>
    <property type="match status" value="1"/>
</dbReference>
<dbReference type="PROSITE" id="PS00455">
    <property type="entry name" value="AMP_BINDING"/>
    <property type="match status" value="1"/>
</dbReference>
<dbReference type="Proteomes" id="UP000245390">
    <property type="component" value="Unassembled WGS sequence"/>
</dbReference>
<evidence type="ECO:0000313" key="6">
    <source>
        <dbReference type="Proteomes" id="UP000245390"/>
    </source>
</evidence>
<evidence type="ECO:0000259" key="4">
    <source>
        <dbReference type="Pfam" id="PF13193"/>
    </source>
</evidence>
<dbReference type="KEGG" id="salo:EF888_19195"/>
<dbReference type="Gene3D" id="3.40.50.12780">
    <property type="entry name" value="N-terminal domain of ligase-like"/>
    <property type="match status" value="1"/>
</dbReference>
<dbReference type="RefSeq" id="WP_109760829.1">
    <property type="nucleotide sequence ID" value="NZ_CP034588.1"/>
</dbReference>
<dbReference type="CDD" id="cd05941">
    <property type="entry name" value="MCS"/>
    <property type="match status" value="1"/>
</dbReference>
<dbReference type="NCBIfam" id="NF005702">
    <property type="entry name" value="PRK07514.1"/>
    <property type="match status" value="1"/>
</dbReference>
<organism evidence="5 6">
    <name type="scientific">Silicimonas algicola</name>
    <dbReference type="NCBI Taxonomy" id="1826607"/>
    <lineage>
        <taxon>Bacteria</taxon>
        <taxon>Pseudomonadati</taxon>
        <taxon>Pseudomonadota</taxon>
        <taxon>Alphaproteobacteria</taxon>
        <taxon>Rhodobacterales</taxon>
        <taxon>Paracoccaceae</taxon>
    </lineage>
</organism>
<sequence length="505" mass="54598">MANPLYDRLFGRHAGQDTPFLHLPDGSTLTHAEFLGIAARFAHVLSDAGLSPGDRLAAQVQKSPEALALYAACVQAGIVFLPLNTAYTVDELTYFIENSGAALVICDGASETSLAPVASSLGARLMTLDADGTGSLPERAARMRTAFDTVDCAPDDLAAFLYTSGTTGRSKGAMLTQKNLLSNAETLAEHWRFTPDDVLLHALPIFHTHGLFVATNVTLAGGGSMIFLPKFDQDAVIAALPGATVMMGVPTFYTRLLDDPRFTKELVSHMRLFVSGSAPLLSETHVRFEDRTGHRILERYGMTETNMNTSNPYEGERRAGTVGKPLPGVELKITDPDTGREVQQGEVGQIEVRGPNVFKGYWQMPDKTAAELRADGFFITGDLGVVDEDGYVTIVGRNKDLIISGGYNIYPKEIELILDDQPGVMESAVIGVPHPDFGETVVGVLVPEPGQSPDLDAIQAAAGRSLARFKHPRKLIVLDELPRNTMGKVQKNQLREAYKDLFVTA</sequence>
<proteinExistence type="inferred from homology"/>
<protein>
    <submittedName>
        <fullName evidence="5">Malonyl-CoA/methylmalonyl-CoA synthetase</fullName>
    </submittedName>
</protein>
<dbReference type="EMBL" id="QGGV01000012">
    <property type="protein sequence ID" value="PWK54038.1"/>
    <property type="molecule type" value="Genomic_DNA"/>
</dbReference>
<feature type="domain" description="AMP-dependent synthetase/ligase" evidence="3">
    <location>
        <begin position="17"/>
        <end position="362"/>
    </location>
</feature>
<dbReference type="AlphaFoldDB" id="A0A316FZR6"/>
<dbReference type="InterPro" id="IPR020845">
    <property type="entry name" value="AMP-binding_CS"/>
</dbReference>
<dbReference type="PANTHER" id="PTHR43201:SF8">
    <property type="entry name" value="ACYL-COA SYNTHETASE FAMILY MEMBER 3"/>
    <property type="match status" value="1"/>
</dbReference>
<dbReference type="SUPFAM" id="SSF56801">
    <property type="entry name" value="Acetyl-CoA synthetase-like"/>
    <property type="match status" value="1"/>
</dbReference>
<dbReference type="Gene3D" id="3.30.300.30">
    <property type="match status" value="1"/>
</dbReference>
<dbReference type="Pfam" id="PF00501">
    <property type="entry name" value="AMP-binding"/>
    <property type="match status" value="1"/>
</dbReference>
<dbReference type="InterPro" id="IPR025110">
    <property type="entry name" value="AMP-bd_C"/>
</dbReference>
<evidence type="ECO:0000256" key="2">
    <source>
        <dbReference type="SAM" id="MobiDB-lite"/>
    </source>
</evidence>
<reference evidence="5 6" key="1">
    <citation type="submission" date="2018-05" db="EMBL/GenBank/DDBJ databases">
        <title>Genomic Encyclopedia of Type Strains, Phase IV (KMG-IV): sequencing the most valuable type-strain genomes for metagenomic binning, comparative biology and taxonomic classification.</title>
        <authorList>
            <person name="Goeker M."/>
        </authorList>
    </citation>
    <scope>NUCLEOTIDE SEQUENCE [LARGE SCALE GENOMIC DNA]</scope>
    <source>
        <strain evidence="5 6">DSM 103371</strain>
    </source>
</reference>
<dbReference type="InterPro" id="IPR042099">
    <property type="entry name" value="ANL_N_sf"/>
</dbReference>
<evidence type="ECO:0000313" key="5">
    <source>
        <dbReference type="EMBL" id="PWK54038.1"/>
    </source>
</evidence>
<feature type="domain" description="AMP-binding enzyme C-terminal" evidence="4">
    <location>
        <begin position="413"/>
        <end position="488"/>
    </location>
</feature>
<dbReference type="InterPro" id="IPR045851">
    <property type="entry name" value="AMP-bd_C_sf"/>
</dbReference>
<dbReference type="GO" id="GO:0031956">
    <property type="term" value="F:medium-chain fatty acid-CoA ligase activity"/>
    <property type="evidence" value="ECO:0007669"/>
    <property type="project" value="TreeGrafter"/>
</dbReference>
<comment type="similarity">
    <text evidence="1">Belongs to the ATP-dependent AMP-binding enzyme family.</text>
</comment>
<feature type="region of interest" description="Disordered" evidence="2">
    <location>
        <begin position="305"/>
        <end position="327"/>
    </location>
</feature>
<dbReference type="OrthoDB" id="9803968at2"/>